<dbReference type="AlphaFoldDB" id="F0XAN4"/>
<dbReference type="STRING" id="655863.F0XAN4"/>
<dbReference type="eggNOG" id="ENOG502R2Y4">
    <property type="taxonomic scope" value="Eukaryota"/>
</dbReference>
<dbReference type="InParanoid" id="F0XAN4"/>
<dbReference type="PANTHER" id="PTHR10039:SF14">
    <property type="entry name" value="NACHT DOMAIN-CONTAINING PROTEIN"/>
    <property type="match status" value="1"/>
</dbReference>
<dbReference type="HOGENOM" id="CLU_493505_0_0_1"/>
<dbReference type="Proteomes" id="UP000007796">
    <property type="component" value="Unassembled WGS sequence"/>
</dbReference>
<dbReference type="InterPro" id="IPR027417">
    <property type="entry name" value="P-loop_NTPase"/>
</dbReference>
<keyword evidence="1" id="KW-0677">Repeat</keyword>
<accession>F0XAN4</accession>
<reference evidence="3 4" key="1">
    <citation type="journal article" date="2011" name="Proc. Natl. Acad. Sci. U.S.A.">
        <title>Genome and transcriptome analyses of the mountain pine beetle-fungal symbiont Grosmannia clavigera, a lodgepole pine pathogen.</title>
        <authorList>
            <person name="DiGuistini S."/>
            <person name="Wang Y."/>
            <person name="Liao N.Y."/>
            <person name="Taylor G."/>
            <person name="Tanguay P."/>
            <person name="Feau N."/>
            <person name="Henrissat B."/>
            <person name="Chan S.K."/>
            <person name="Hesse-Orce U."/>
            <person name="Alamouti S.M."/>
            <person name="Tsui C.K.M."/>
            <person name="Docking R.T."/>
            <person name="Levasseur A."/>
            <person name="Haridas S."/>
            <person name="Robertson G."/>
            <person name="Birol I."/>
            <person name="Holt R.A."/>
            <person name="Marra M.A."/>
            <person name="Hamelin R.C."/>
            <person name="Hirst M."/>
            <person name="Jones S.J.M."/>
            <person name="Bohlmann J."/>
            <person name="Breuil C."/>
        </authorList>
    </citation>
    <scope>NUCLEOTIDE SEQUENCE [LARGE SCALE GENOMIC DNA]</scope>
    <source>
        <strain evidence="4">kw1407 / UAMH 11150</strain>
    </source>
</reference>
<dbReference type="Pfam" id="PF24883">
    <property type="entry name" value="NPHP3_N"/>
    <property type="match status" value="1"/>
</dbReference>
<organism evidence="4">
    <name type="scientific">Grosmannia clavigera (strain kw1407 / UAMH 11150)</name>
    <name type="common">Blue stain fungus</name>
    <name type="synonym">Graphiocladiella clavigera</name>
    <dbReference type="NCBI Taxonomy" id="655863"/>
    <lineage>
        <taxon>Eukaryota</taxon>
        <taxon>Fungi</taxon>
        <taxon>Dikarya</taxon>
        <taxon>Ascomycota</taxon>
        <taxon>Pezizomycotina</taxon>
        <taxon>Sordariomycetes</taxon>
        <taxon>Sordariomycetidae</taxon>
        <taxon>Ophiostomatales</taxon>
        <taxon>Ophiostomataceae</taxon>
        <taxon>Leptographium</taxon>
    </lineage>
</organism>
<dbReference type="PANTHER" id="PTHR10039">
    <property type="entry name" value="AMELOGENIN"/>
    <property type="match status" value="1"/>
</dbReference>
<evidence type="ECO:0000256" key="1">
    <source>
        <dbReference type="ARBA" id="ARBA00022737"/>
    </source>
</evidence>
<gene>
    <name evidence="3" type="ORF">CMQ_3829</name>
</gene>
<dbReference type="EMBL" id="GL629735">
    <property type="protein sequence ID" value="EFX05760.1"/>
    <property type="molecule type" value="Genomic_DNA"/>
</dbReference>
<evidence type="ECO:0000259" key="2">
    <source>
        <dbReference type="Pfam" id="PF24883"/>
    </source>
</evidence>
<sequence>MKRHESLIDVEANACNIEEAQKMRQSVREWKEESDIRLVAMEKERTASHFESVLSWLRVDESDQLAIIESISAEAEKYPGTSSWIIENAKVKAWLRPSLDPPLLWIKGSPGTGKSVLAAQLLNFLRTARMLTVCHFCTYSYVSSISYEHILRSLLVQILRRNEELSAYVYNDYFLDKKIPTLRVLEQLLQTCVENLSTMPDKFERVWIVLDGLDECEASTQLRIISTMRHITAKASSSNKVACKVLVSSRMSETISDRLRKSDLVSLAGEKDSLDRSIRQYSNFRLQTLHRKLEQLYVASTDVNDIVEAIVRKADGMFLYARLVLDFISSNIFYEIKEIKQSVNQLPEQLASLFLQDRKSPLLLKESDSVTAHGIAATSCLLSGINVFGPKDDADKRRLRVKQELVLLDDFFNEPMEEVDASLNRMIGQQKLHLYQLLHPNLLNTRIVDLDVPLLPQLVPELEILKQHLRPELVNLLQQQLEELSQFSDYAQQQRLSAQESAQTTALQFGINLANAIGYLHRKLQQKSEYHEQEIGHWRQNLQQVLPYLTGV</sequence>
<dbReference type="Gene3D" id="3.40.50.300">
    <property type="entry name" value="P-loop containing nucleotide triphosphate hydrolases"/>
    <property type="match status" value="1"/>
</dbReference>
<feature type="domain" description="Nephrocystin 3-like N-terminal" evidence="2">
    <location>
        <begin position="80"/>
        <end position="250"/>
    </location>
</feature>
<keyword evidence="4" id="KW-1185">Reference proteome</keyword>
<protein>
    <submittedName>
        <fullName evidence="3">Zinc finger protein</fullName>
    </submittedName>
</protein>
<dbReference type="InterPro" id="IPR056884">
    <property type="entry name" value="NPHP3-like_N"/>
</dbReference>
<dbReference type="GeneID" id="25976972"/>
<dbReference type="SUPFAM" id="SSF52540">
    <property type="entry name" value="P-loop containing nucleoside triphosphate hydrolases"/>
    <property type="match status" value="1"/>
</dbReference>
<evidence type="ECO:0000313" key="4">
    <source>
        <dbReference type="Proteomes" id="UP000007796"/>
    </source>
</evidence>
<name>F0XAN4_GROCL</name>
<proteinExistence type="predicted"/>
<dbReference type="OrthoDB" id="7464126at2759"/>
<dbReference type="RefSeq" id="XP_014175242.1">
    <property type="nucleotide sequence ID" value="XM_014319767.1"/>
</dbReference>
<evidence type="ECO:0000313" key="3">
    <source>
        <dbReference type="EMBL" id="EFX05760.1"/>
    </source>
</evidence>